<accession>A0ABP0NG70</accession>
<dbReference type="InterPro" id="IPR029063">
    <property type="entry name" value="SAM-dependent_MTases_sf"/>
</dbReference>
<proteinExistence type="predicted"/>
<dbReference type="SUPFAM" id="SSF53335">
    <property type="entry name" value="S-adenosyl-L-methionine-dependent methyltransferases"/>
    <property type="match status" value="1"/>
</dbReference>
<protein>
    <submittedName>
        <fullName evidence="1">Uncharacterized protein</fullName>
    </submittedName>
</protein>
<organism evidence="1 2">
    <name type="scientific">Durusdinium trenchii</name>
    <dbReference type="NCBI Taxonomy" id="1381693"/>
    <lineage>
        <taxon>Eukaryota</taxon>
        <taxon>Sar</taxon>
        <taxon>Alveolata</taxon>
        <taxon>Dinophyceae</taxon>
        <taxon>Suessiales</taxon>
        <taxon>Symbiodiniaceae</taxon>
        <taxon>Durusdinium</taxon>
    </lineage>
</organism>
<reference evidence="1 2" key="1">
    <citation type="submission" date="2024-02" db="EMBL/GenBank/DDBJ databases">
        <authorList>
            <person name="Chen Y."/>
            <person name="Shah S."/>
            <person name="Dougan E. K."/>
            <person name="Thang M."/>
            <person name="Chan C."/>
        </authorList>
    </citation>
    <scope>NUCLEOTIDE SEQUENCE [LARGE SCALE GENOMIC DNA]</scope>
</reference>
<dbReference type="Proteomes" id="UP001642484">
    <property type="component" value="Unassembled WGS sequence"/>
</dbReference>
<feature type="non-terminal residue" evidence="1">
    <location>
        <position position="834"/>
    </location>
</feature>
<evidence type="ECO:0000313" key="2">
    <source>
        <dbReference type="Proteomes" id="UP001642484"/>
    </source>
</evidence>
<gene>
    <name evidence="1" type="ORF">CCMP2556_LOCUS30734</name>
</gene>
<comment type="caution">
    <text evidence="1">The sequence shown here is derived from an EMBL/GenBank/DDBJ whole genome shotgun (WGS) entry which is preliminary data.</text>
</comment>
<dbReference type="EMBL" id="CAXAMN010021697">
    <property type="protein sequence ID" value="CAK9062511.1"/>
    <property type="molecule type" value="Genomic_DNA"/>
</dbReference>
<name>A0ABP0NG70_9DINO</name>
<keyword evidence="2" id="KW-1185">Reference proteome</keyword>
<sequence>MNSVASKIAHFAAAGVGVKEELHDNASSLSDLALCETPEKETSLPLLLSKEGEVDSESSGTKSKSVLCDEMAVKLEAADGDYCSSGEEADLMDCWKSHNMAVLLTPAEWTAILSGCSTGLLRGFCPRKEELMAILPDASNGAVGVGLLLCKGHERLNNDTLTTDPAVAAACGSLYSTWQSLEHQRQKGRKISWLWKITQIYAFDTPEPIPKAGISKRWFHRPIEIQGFGEPTKALHADLHETAAFLLGRVQQPDQDAILRVGQALRGKEIRVGTTCSGCDICIDALQCVFDVISGEVAKLLQPKLALYENVKAAGERSRNKDGDWVEAAVKAWTNVDTFRYLLPQRRNRIWGFAAVASARKREEMESTYTTVLNAMASHSKIASGEIFLPAPQQSLQKGRHEEVLANALKACGSRGLFVDCSTSVRRTVAMNCGVPCVLPTHPVWSVDHQRYLGASDFLRAQGIFPGSFKKEVYETMLNTNGLAQSIAGNSFSSTVFQAAALASMAGFKGYYRCCLYKWKKQRASQMWDLIAQSSPRVAQRRKEVPNGVRLAMGKALKFGTRAKANDSGATTIVPAELQELVAETVVTWLSTITTIAVVNGLLLTGNMNLFNSSGNSVISKTKAERIDLGEECDYYFVSDVLASAIDVWNSGLDKLKQKLDDPKGLCQQLALEQDEDSDGEQCEEGDEKKDVDCFEQSVENLKERLSSRLRRIELKRSEVRPMLCANYDQVWSTQYRPSKATLQCKGHSDRLARQWSLRSLRHKIELALDVDVTENLQEHRYRHRDTPTVTGGKACAVVDGWRIPRTLTTLSWVDGTMSRGYVTLRAGSLSEED</sequence>
<evidence type="ECO:0000313" key="1">
    <source>
        <dbReference type="EMBL" id="CAK9062511.1"/>
    </source>
</evidence>